<keyword evidence="2" id="KW-0472">Membrane</keyword>
<evidence type="ECO:0000256" key="2">
    <source>
        <dbReference type="SAM" id="Phobius"/>
    </source>
</evidence>
<keyword evidence="2" id="KW-1133">Transmembrane helix</keyword>
<protein>
    <submittedName>
        <fullName evidence="4">Uncharacterized protein LOC118411714</fullName>
    </submittedName>
</protein>
<dbReference type="OrthoDB" id="10018249at2759"/>
<accession>A0A9J7KUH8</accession>
<evidence type="ECO:0000256" key="1">
    <source>
        <dbReference type="SAM" id="MobiDB-lite"/>
    </source>
</evidence>
<dbReference type="OMA" id="DPRRTHC"/>
<evidence type="ECO:0000313" key="4">
    <source>
        <dbReference type="RefSeq" id="XP_035670088.1"/>
    </source>
</evidence>
<feature type="region of interest" description="Disordered" evidence="1">
    <location>
        <begin position="101"/>
        <end position="129"/>
    </location>
</feature>
<feature type="transmembrane region" description="Helical" evidence="2">
    <location>
        <begin position="67"/>
        <end position="92"/>
    </location>
</feature>
<dbReference type="AlphaFoldDB" id="A0A9J7KUH8"/>
<keyword evidence="3" id="KW-1185">Reference proteome</keyword>
<name>A0A9J7KUH8_BRAFL</name>
<reference evidence="4" key="2">
    <citation type="submission" date="2025-08" db="UniProtKB">
        <authorList>
            <consortium name="RefSeq"/>
        </authorList>
    </citation>
    <scope>IDENTIFICATION</scope>
    <source>
        <strain evidence="4">S238N-H82</strain>
        <tissue evidence="4">Testes</tissue>
    </source>
</reference>
<sequence length="163" mass="17750">MALSPELAEICWVTHRGSFCPRYGDDPRRTHCCLVGDKVECCLPSSNTTSAGHLNGFVYMNLKAIDIHMLVLVGWCLSLIIIIIVVLVICICRGRCTCHRKPGPQQRTGAGKAASHPAQGPGQSPDIADRRRLLSVTNWLGTSDSARPSLTPSNATDIEMYDC</sequence>
<gene>
    <name evidence="4" type="primary">LOC118411714</name>
</gene>
<dbReference type="GeneID" id="118411714"/>
<dbReference type="RefSeq" id="XP_035670088.1">
    <property type="nucleotide sequence ID" value="XM_035814195.1"/>
</dbReference>
<dbReference type="Proteomes" id="UP000001554">
    <property type="component" value="Chromosome 3"/>
</dbReference>
<keyword evidence="2" id="KW-0812">Transmembrane</keyword>
<proteinExistence type="predicted"/>
<dbReference type="KEGG" id="bfo:118411714"/>
<organism evidence="3 4">
    <name type="scientific">Branchiostoma floridae</name>
    <name type="common">Florida lancelet</name>
    <name type="synonym">Amphioxus</name>
    <dbReference type="NCBI Taxonomy" id="7739"/>
    <lineage>
        <taxon>Eukaryota</taxon>
        <taxon>Metazoa</taxon>
        <taxon>Chordata</taxon>
        <taxon>Cephalochordata</taxon>
        <taxon>Leptocardii</taxon>
        <taxon>Amphioxiformes</taxon>
        <taxon>Branchiostomatidae</taxon>
        <taxon>Branchiostoma</taxon>
    </lineage>
</organism>
<evidence type="ECO:0000313" key="3">
    <source>
        <dbReference type="Proteomes" id="UP000001554"/>
    </source>
</evidence>
<reference evidence="3" key="1">
    <citation type="journal article" date="2020" name="Nat. Ecol. Evol.">
        <title>Deeply conserved synteny resolves early events in vertebrate evolution.</title>
        <authorList>
            <person name="Simakov O."/>
            <person name="Marletaz F."/>
            <person name="Yue J.X."/>
            <person name="O'Connell B."/>
            <person name="Jenkins J."/>
            <person name="Brandt A."/>
            <person name="Calef R."/>
            <person name="Tung C.H."/>
            <person name="Huang T.K."/>
            <person name="Schmutz J."/>
            <person name="Satoh N."/>
            <person name="Yu J.K."/>
            <person name="Putnam N.H."/>
            <person name="Green R.E."/>
            <person name="Rokhsar D.S."/>
        </authorList>
    </citation>
    <scope>NUCLEOTIDE SEQUENCE [LARGE SCALE GENOMIC DNA]</scope>
    <source>
        <strain evidence="3">S238N-H82</strain>
    </source>
</reference>